<protein>
    <recommendedName>
        <fullName evidence="2">Wbp11/ELF5/Saf1 N-terminal domain-containing protein</fullName>
    </recommendedName>
</protein>
<feature type="domain" description="Wbp11/ELF5/Saf1 N-terminal" evidence="2">
    <location>
        <begin position="6"/>
        <end position="76"/>
    </location>
</feature>
<dbReference type="Proteomes" id="UP000009131">
    <property type="component" value="Unassembled WGS sequence"/>
</dbReference>
<feature type="compositionally biased region" description="Acidic residues" evidence="1">
    <location>
        <begin position="162"/>
        <end position="184"/>
    </location>
</feature>
<feature type="compositionally biased region" description="Pro residues" evidence="1">
    <location>
        <begin position="235"/>
        <end position="251"/>
    </location>
</feature>
<dbReference type="AlphaFoldDB" id="G7E731"/>
<proteinExistence type="predicted"/>
<dbReference type="RefSeq" id="XP_014567552.1">
    <property type="nucleotide sequence ID" value="XM_014712066.1"/>
</dbReference>
<dbReference type="EMBL" id="BABT02000153">
    <property type="protein sequence ID" value="GAA98641.1"/>
    <property type="molecule type" value="Genomic_DNA"/>
</dbReference>
<dbReference type="HOGENOM" id="CLU_040947_0_0_1"/>
<gene>
    <name evidence="3" type="primary">Mo05328</name>
    <name evidence="3" type="ORF">E5Q_05328</name>
</gene>
<evidence type="ECO:0000259" key="2">
    <source>
        <dbReference type="Pfam" id="PF09429"/>
    </source>
</evidence>
<evidence type="ECO:0000313" key="3">
    <source>
        <dbReference type="EMBL" id="GAA98641.1"/>
    </source>
</evidence>
<dbReference type="InterPro" id="IPR019007">
    <property type="entry name" value="Wbp11/ELF5/Saf1_N"/>
</dbReference>
<reference evidence="3 4" key="1">
    <citation type="journal article" date="2011" name="J. Gen. Appl. Microbiol.">
        <title>Draft genome sequencing of the enigmatic basidiomycete Mixia osmundae.</title>
        <authorList>
            <person name="Nishida H."/>
            <person name="Nagatsuka Y."/>
            <person name="Sugiyama J."/>
        </authorList>
    </citation>
    <scope>NUCLEOTIDE SEQUENCE [LARGE SCALE GENOMIC DNA]</scope>
    <source>
        <strain evidence="4">CBS 9802 / IAM 14324 / JCM 22182 / KY 12970</strain>
    </source>
</reference>
<accession>G7E731</accession>
<dbReference type="STRING" id="764103.G7E731"/>
<feature type="compositionally biased region" description="Basic residues" evidence="1">
    <location>
        <begin position="13"/>
        <end position="25"/>
    </location>
</feature>
<dbReference type="Pfam" id="PF12622">
    <property type="entry name" value="NpwBP"/>
    <property type="match status" value="1"/>
</dbReference>
<feature type="compositionally biased region" description="Basic and acidic residues" evidence="1">
    <location>
        <begin position="81"/>
        <end position="90"/>
    </location>
</feature>
<feature type="region of interest" description="Disordered" evidence="1">
    <location>
        <begin position="81"/>
        <end position="267"/>
    </location>
</feature>
<feature type="compositionally biased region" description="Basic and acidic residues" evidence="1">
    <location>
        <begin position="111"/>
        <end position="126"/>
    </location>
</feature>
<reference evidence="3 4" key="2">
    <citation type="journal article" date="2012" name="Open Biol.">
        <title>Characteristics of nucleosomes and linker DNA regions on the genome of the basidiomycete Mixia osmundae revealed by mono- and dinucleosome mapping.</title>
        <authorList>
            <person name="Nishida H."/>
            <person name="Kondo S."/>
            <person name="Matsumoto T."/>
            <person name="Suzuki Y."/>
            <person name="Yoshikawa H."/>
            <person name="Taylor T.D."/>
            <person name="Sugiyama J."/>
        </authorList>
    </citation>
    <scope>NUCLEOTIDE SEQUENCE [LARGE SCALE GENOMIC DNA]</scope>
    <source>
        <strain evidence="4">CBS 9802 / IAM 14324 / JCM 22182 / KY 12970</strain>
    </source>
</reference>
<organism evidence="3 4">
    <name type="scientific">Mixia osmundae (strain CBS 9802 / IAM 14324 / JCM 22182 / KY 12970)</name>
    <dbReference type="NCBI Taxonomy" id="764103"/>
    <lineage>
        <taxon>Eukaryota</taxon>
        <taxon>Fungi</taxon>
        <taxon>Dikarya</taxon>
        <taxon>Basidiomycota</taxon>
        <taxon>Pucciniomycotina</taxon>
        <taxon>Mixiomycetes</taxon>
        <taxon>Mixiales</taxon>
        <taxon>Mixiaceae</taxon>
        <taxon>Mixia</taxon>
    </lineage>
</organism>
<keyword evidence="4" id="KW-1185">Reference proteome</keyword>
<sequence length="311" mass="33842">MAGAKNPMEAKRKQDKKKQLAKNKAARTESKQNKLLKADHRTIDAEIRTLSATSSLSAEDTERLASLKKESERIHKAKEAYLEQHPEARSKLFPAASTSAPRPGPSLPVIDTKDLYDSTGKLKDPTRSAYYDPVFNPFGAPPPGMQYKEREDAPPLPQIDASSEDGSDESQQDEQSEADSDDEIPLPSGPPPLPQGVPDQPVESESSDEEFEIPMPAGPPPPKHIVQRPIQTTAPPRPTFVPPRPLAPLPAKPTLAAKAAQDPTRAPITQEEIKRAAASATISAAPQIRDLKKEATSFVPSALQRKRKADE</sequence>
<dbReference type="GO" id="GO:0006396">
    <property type="term" value="P:RNA processing"/>
    <property type="evidence" value="ECO:0007669"/>
    <property type="project" value="InterPro"/>
</dbReference>
<feature type="region of interest" description="Disordered" evidence="1">
    <location>
        <begin position="1"/>
        <end position="35"/>
    </location>
</feature>
<dbReference type="InParanoid" id="G7E731"/>
<dbReference type="eggNOG" id="KOG4672">
    <property type="taxonomic scope" value="Eukaryota"/>
</dbReference>
<dbReference type="OrthoDB" id="205569at2759"/>
<name>G7E731_MIXOS</name>
<dbReference type="FunCoup" id="G7E731">
    <property type="interactions" value="10"/>
</dbReference>
<dbReference type="Pfam" id="PF09429">
    <property type="entry name" value="Wbp11"/>
    <property type="match status" value="1"/>
</dbReference>
<evidence type="ECO:0000313" key="4">
    <source>
        <dbReference type="Proteomes" id="UP000009131"/>
    </source>
</evidence>
<evidence type="ECO:0000256" key="1">
    <source>
        <dbReference type="SAM" id="MobiDB-lite"/>
    </source>
</evidence>
<feature type="compositionally biased region" description="Basic and acidic residues" evidence="1">
    <location>
        <begin position="26"/>
        <end position="35"/>
    </location>
</feature>
<dbReference type="OMA" id="INPMEAY"/>
<comment type="caution">
    <text evidence="3">The sequence shown here is derived from an EMBL/GenBank/DDBJ whole genome shotgun (WGS) entry which is preliminary data.</text>
</comment>